<dbReference type="OrthoDB" id="3246846at2759"/>
<feature type="domain" description="DRBM" evidence="3">
    <location>
        <begin position="8"/>
        <end position="77"/>
    </location>
</feature>
<accession>A0A0H2SA92</accession>
<dbReference type="AlphaFoldDB" id="A0A0H2SA92"/>
<dbReference type="SUPFAM" id="SSF54768">
    <property type="entry name" value="dsRNA-binding domain-like"/>
    <property type="match status" value="1"/>
</dbReference>
<dbReference type="Proteomes" id="UP000053477">
    <property type="component" value="Unassembled WGS sequence"/>
</dbReference>
<evidence type="ECO:0000256" key="2">
    <source>
        <dbReference type="SAM" id="MobiDB-lite"/>
    </source>
</evidence>
<keyword evidence="1" id="KW-0694">RNA-binding</keyword>
<keyword evidence="5" id="KW-1185">Reference proteome</keyword>
<feature type="region of interest" description="Disordered" evidence="2">
    <location>
        <begin position="1"/>
        <end position="33"/>
    </location>
</feature>
<dbReference type="GO" id="GO:0003723">
    <property type="term" value="F:RNA binding"/>
    <property type="evidence" value="ECO:0007669"/>
    <property type="project" value="UniProtKB-UniRule"/>
</dbReference>
<evidence type="ECO:0000259" key="3">
    <source>
        <dbReference type="PROSITE" id="PS50137"/>
    </source>
</evidence>
<reference evidence="4 5" key="1">
    <citation type="submission" date="2015-04" db="EMBL/GenBank/DDBJ databases">
        <title>Complete genome sequence of Schizopora paradoxa KUC8140, a cosmopolitan wood degrader in East Asia.</title>
        <authorList>
            <consortium name="DOE Joint Genome Institute"/>
            <person name="Min B."/>
            <person name="Park H."/>
            <person name="Jang Y."/>
            <person name="Kim J.-J."/>
            <person name="Kim K.H."/>
            <person name="Pangilinan J."/>
            <person name="Lipzen A."/>
            <person name="Riley R."/>
            <person name="Grigoriev I.V."/>
            <person name="Spatafora J.W."/>
            <person name="Choi I.-G."/>
        </authorList>
    </citation>
    <scope>NUCLEOTIDE SEQUENCE [LARGE SCALE GENOMIC DNA]</scope>
    <source>
        <strain evidence="4 5">KUC8140</strain>
    </source>
</reference>
<evidence type="ECO:0000313" key="4">
    <source>
        <dbReference type="EMBL" id="KLO20779.1"/>
    </source>
</evidence>
<dbReference type="SMART" id="SM00358">
    <property type="entry name" value="DSRM"/>
    <property type="match status" value="1"/>
</dbReference>
<evidence type="ECO:0000313" key="5">
    <source>
        <dbReference type="Proteomes" id="UP000053477"/>
    </source>
</evidence>
<dbReference type="PROSITE" id="PS50137">
    <property type="entry name" value="DS_RBD"/>
    <property type="match status" value="1"/>
</dbReference>
<dbReference type="InterPro" id="IPR014720">
    <property type="entry name" value="dsRBD_dom"/>
</dbReference>
<organism evidence="4 5">
    <name type="scientific">Schizopora paradoxa</name>
    <dbReference type="NCBI Taxonomy" id="27342"/>
    <lineage>
        <taxon>Eukaryota</taxon>
        <taxon>Fungi</taxon>
        <taxon>Dikarya</taxon>
        <taxon>Basidiomycota</taxon>
        <taxon>Agaricomycotina</taxon>
        <taxon>Agaricomycetes</taxon>
        <taxon>Hymenochaetales</taxon>
        <taxon>Schizoporaceae</taxon>
        <taxon>Schizopora</taxon>
    </lineage>
</organism>
<gene>
    <name evidence="4" type="ORF">SCHPADRAFT_934588</name>
</gene>
<name>A0A0H2SA92_9AGAM</name>
<feature type="compositionally biased region" description="Basic and acidic residues" evidence="2">
    <location>
        <begin position="21"/>
        <end position="33"/>
    </location>
</feature>
<feature type="region of interest" description="Disordered" evidence="2">
    <location>
        <begin position="59"/>
        <end position="78"/>
    </location>
</feature>
<proteinExistence type="predicted"/>
<dbReference type="EMBL" id="KQ085882">
    <property type="protein sequence ID" value="KLO20779.1"/>
    <property type="molecule type" value="Genomic_DNA"/>
</dbReference>
<dbReference type="InParanoid" id="A0A0H2SA92"/>
<dbReference type="CDD" id="cd00048">
    <property type="entry name" value="DSRM_SF"/>
    <property type="match status" value="1"/>
</dbReference>
<dbReference type="Gene3D" id="3.30.160.20">
    <property type="match status" value="1"/>
</dbReference>
<sequence>MSADNHHSPTTNLNNLLQQRGESDKLSWEEKDGGTQNNILWTLTCKFNGNVLGTGVARTKGEAKNKASQQALEKLKSQ</sequence>
<protein>
    <recommendedName>
        <fullName evidence="3">DRBM domain-containing protein</fullName>
    </recommendedName>
</protein>
<dbReference type="Pfam" id="PF00035">
    <property type="entry name" value="dsrm"/>
    <property type="match status" value="1"/>
</dbReference>
<evidence type="ECO:0000256" key="1">
    <source>
        <dbReference type="PROSITE-ProRule" id="PRU00266"/>
    </source>
</evidence>
<feature type="compositionally biased region" description="Polar residues" evidence="2">
    <location>
        <begin position="8"/>
        <end position="20"/>
    </location>
</feature>